<sequence length="110" mass="12676">MTVLWRKYSFVILFVVTALFFSFFLVFTNTAESDSTYAEITVQNGDTLWAYAEEYAAHTSMTQEKFIEWVTEHNELTSHLIVAGDQLELPVPKEAFKFSEDAIHLASDRK</sequence>
<name>A0A0B5ALD9_9BACL</name>
<dbReference type="BioCyc" id="JESP1508404:G14D9-11038-MONOMER"/>
<keyword evidence="3" id="KW-1185">Reference proteome</keyword>
<dbReference type="Proteomes" id="UP000031449">
    <property type="component" value="Chromosome"/>
</dbReference>
<feature type="domain" description="LysM" evidence="1">
    <location>
        <begin position="38"/>
        <end position="89"/>
    </location>
</feature>
<dbReference type="Gene3D" id="3.10.350.10">
    <property type="entry name" value="LysM domain"/>
    <property type="match status" value="1"/>
</dbReference>
<dbReference type="KEGG" id="jeo:JMA_17830"/>
<organism evidence="2 3">
    <name type="scientific">Jeotgalibacillus malaysiensis</name>
    <dbReference type="NCBI Taxonomy" id="1508404"/>
    <lineage>
        <taxon>Bacteria</taxon>
        <taxon>Bacillati</taxon>
        <taxon>Bacillota</taxon>
        <taxon>Bacilli</taxon>
        <taxon>Bacillales</taxon>
        <taxon>Caryophanaceae</taxon>
        <taxon>Jeotgalibacillus</taxon>
    </lineage>
</organism>
<evidence type="ECO:0000313" key="3">
    <source>
        <dbReference type="Proteomes" id="UP000031449"/>
    </source>
</evidence>
<dbReference type="CDD" id="cd00118">
    <property type="entry name" value="LysM"/>
    <property type="match status" value="1"/>
</dbReference>
<dbReference type="OrthoDB" id="2679564at2"/>
<dbReference type="PROSITE" id="PS51782">
    <property type="entry name" value="LYSM"/>
    <property type="match status" value="1"/>
</dbReference>
<gene>
    <name evidence="2" type="ORF">JMA_17830</name>
</gene>
<dbReference type="STRING" id="1508404.JMA_17830"/>
<protein>
    <recommendedName>
        <fullName evidence="1">LysM domain-containing protein</fullName>
    </recommendedName>
</protein>
<dbReference type="InterPro" id="IPR036779">
    <property type="entry name" value="LysM_dom_sf"/>
</dbReference>
<dbReference type="InterPro" id="IPR018392">
    <property type="entry name" value="LysM"/>
</dbReference>
<evidence type="ECO:0000259" key="1">
    <source>
        <dbReference type="PROSITE" id="PS51782"/>
    </source>
</evidence>
<evidence type="ECO:0000313" key="2">
    <source>
        <dbReference type="EMBL" id="AJD91100.1"/>
    </source>
</evidence>
<reference evidence="2 3" key="1">
    <citation type="submission" date="2014-08" db="EMBL/GenBank/DDBJ databases">
        <title>Complete genome of a marine bacteria Jeotgalibacillus malaysiensis.</title>
        <authorList>
            <person name="Yaakop A.S."/>
            <person name="Chan K.-G."/>
            <person name="Goh K.M."/>
        </authorList>
    </citation>
    <scope>NUCLEOTIDE SEQUENCE [LARGE SCALE GENOMIC DNA]</scope>
    <source>
        <strain evidence="2 3">D5</strain>
    </source>
</reference>
<proteinExistence type="predicted"/>
<accession>A0A0B5ALD9</accession>
<dbReference type="EMBL" id="CP009416">
    <property type="protein sequence ID" value="AJD91100.1"/>
    <property type="molecule type" value="Genomic_DNA"/>
</dbReference>
<dbReference type="Pfam" id="PF01476">
    <property type="entry name" value="LysM"/>
    <property type="match status" value="1"/>
</dbReference>
<dbReference type="HOGENOM" id="CLU_136034_4_0_9"/>
<dbReference type="AlphaFoldDB" id="A0A0B5ALD9"/>